<feature type="compositionally biased region" description="Low complexity" evidence="1">
    <location>
        <begin position="1"/>
        <end position="20"/>
    </location>
</feature>
<feature type="compositionally biased region" description="Low complexity" evidence="1">
    <location>
        <begin position="121"/>
        <end position="131"/>
    </location>
</feature>
<comment type="caution">
    <text evidence="2">The sequence shown here is derived from an EMBL/GenBank/DDBJ whole genome shotgun (WGS) entry which is preliminary data.</text>
</comment>
<keyword evidence="3" id="KW-1185">Reference proteome</keyword>
<organism evidence="2 3">
    <name type="scientific">Leishmania lindenbergi</name>
    <dbReference type="NCBI Taxonomy" id="651832"/>
    <lineage>
        <taxon>Eukaryota</taxon>
        <taxon>Discoba</taxon>
        <taxon>Euglenozoa</taxon>
        <taxon>Kinetoplastea</taxon>
        <taxon>Metakinetoplastina</taxon>
        <taxon>Trypanosomatida</taxon>
        <taxon>Trypanosomatidae</taxon>
        <taxon>Leishmaniinae</taxon>
        <taxon>Leishmania</taxon>
    </lineage>
</organism>
<feature type="region of interest" description="Disordered" evidence="1">
    <location>
        <begin position="103"/>
        <end position="178"/>
    </location>
</feature>
<gene>
    <name evidence="2" type="ORF">Q4I31_005357</name>
</gene>
<dbReference type="EMBL" id="JBAMZK010000030">
    <property type="protein sequence ID" value="KAL0500481.1"/>
    <property type="molecule type" value="Genomic_DNA"/>
</dbReference>
<accession>A0AAW3A7V3</accession>
<evidence type="ECO:0000313" key="2">
    <source>
        <dbReference type="EMBL" id="KAL0500481.1"/>
    </source>
</evidence>
<protein>
    <submittedName>
        <fullName evidence="2">Uncharacterized protein</fullName>
    </submittedName>
</protein>
<feature type="compositionally biased region" description="Polar residues" evidence="1">
    <location>
        <begin position="151"/>
        <end position="165"/>
    </location>
</feature>
<evidence type="ECO:0000313" key="3">
    <source>
        <dbReference type="Proteomes" id="UP001500131"/>
    </source>
</evidence>
<dbReference type="Proteomes" id="UP001500131">
    <property type="component" value="Unassembled WGS sequence"/>
</dbReference>
<name>A0AAW3A7V3_9TRYP</name>
<feature type="region of interest" description="Disordered" evidence="1">
    <location>
        <begin position="1"/>
        <end position="67"/>
    </location>
</feature>
<reference evidence="2 3" key="1">
    <citation type="submission" date="2024-02" db="EMBL/GenBank/DDBJ databases">
        <title>FIRST GENOME SEQUENCES OF Leishmania (Viannia) shawi, Leishmania (Viannia) lindenbergi AND Leishmania (Viannia) utingensis.</title>
        <authorList>
            <person name="Resadore F."/>
            <person name="Custodio M.G.F."/>
            <person name="Boite M.C."/>
            <person name="Cupolillo E."/>
            <person name="Ferreira G.E.M."/>
        </authorList>
    </citation>
    <scope>NUCLEOTIDE SEQUENCE [LARGE SCALE GENOMIC DNA]</scope>
    <source>
        <strain evidence="2 3">MHOM/BR/1966/M15733</strain>
    </source>
</reference>
<dbReference type="AlphaFoldDB" id="A0AAW3A7V3"/>
<evidence type="ECO:0000256" key="1">
    <source>
        <dbReference type="SAM" id="MobiDB-lite"/>
    </source>
</evidence>
<sequence length="178" mass="19717">MEPTQPQSSASSQASEEQPQWLFPDADPNAVSAQPFVCDPYGGLPRREDYDPYNTTRPPPRTNDNDMQATFRSFRSVVLSTQSWGVQWTDATDTSVKRWVQRALKADDMKDPSAPSPWTPSSPRAASPGGPTKNNVAREHRESAPRAPPMTASTAVPQRDSPTPQRRQHPYPARGKGF</sequence>
<proteinExistence type="predicted"/>